<evidence type="ECO:0000259" key="5">
    <source>
        <dbReference type="Pfam" id="PF01521"/>
    </source>
</evidence>
<organism evidence="6 7">
    <name type="scientific">Eeniella nana</name>
    <name type="common">Yeast</name>
    <name type="synonym">Brettanomyces nanus</name>
    <dbReference type="NCBI Taxonomy" id="13502"/>
    <lineage>
        <taxon>Eukaryota</taxon>
        <taxon>Fungi</taxon>
        <taxon>Dikarya</taxon>
        <taxon>Ascomycota</taxon>
        <taxon>Saccharomycotina</taxon>
        <taxon>Pichiomycetes</taxon>
        <taxon>Pichiales</taxon>
        <taxon>Pichiaceae</taxon>
        <taxon>Brettanomyces</taxon>
    </lineage>
</organism>
<dbReference type="OrthoDB" id="333486at2759"/>
<evidence type="ECO:0000256" key="2">
    <source>
        <dbReference type="ARBA" id="ARBA00054873"/>
    </source>
</evidence>
<evidence type="ECO:0000313" key="7">
    <source>
        <dbReference type="Proteomes" id="UP000662931"/>
    </source>
</evidence>
<dbReference type="AlphaFoldDB" id="A0A875S278"/>
<protein>
    <recommendedName>
        <fullName evidence="3">Iron-sulfur assembly protein 1</fullName>
    </recommendedName>
</protein>
<dbReference type="InterPro" id="IPR000361">
    <property type="entry name" value="ATAP_core_dom"/>
</dbReference>
<dbReference type="InterPro" id="IPR017870">
    <property type="entry name" value="FeS_cluster_insertion_CS"/>
</dbReference>
<dbReference type="GO" id="GO:0005739">
    <property type="term" value="C:mitochondrion"/>
    <property type="evidence" value="ECO:0007669"/>
    <property type="project" value="TreeGrafter"/>
</dbReference>
<evidence type="ECO:0000256" key="3">
    <source>
        <dbReference type="ARBA" id="ARBA00071673"/>
    </source>
</evidence>
<dbReference type="RefSeq" id="XP_038777757.1">
    <property type="nucleotide sequence ID" value="XM_038921829.1"/>
</dbReference>
<dbReference type="InterPro" id="IPR016092">
    <property type="entry name" value="ATAP"/>
</dbReference>
<dbReference type="InterPro" id="IPR050322">
    <property type="entry name" value="Fe-S_cluster_asmbl/transfer"/>
</dbReference>
<keyword evidence="7" id="KW-1185">Reference proteome</keyword>
<comment type="similarity">
    <text evidence="1">Belongs to the HesB/IscA family.</text>
</comment>
<dbReference type="GeneID" id="62194917"/>
<dbReference type="NCBIfam" id="TIGR00049">
    <property type="entry name" value="iron-sulfur cluster assembly accessory protein"/>
    <property type="match status" value="1"/>
</dbReference>
<dbReference type="Pfam" id="PF01521">
    <property type="entry name" value="Fe-S_biosyn"/>
    <property type="match status" value="1"/>
</dbReference>
<feature type="region of interest" description="Disordered" evidence="4">
    <location>
        <begin position="50"/>
        <end position="106"/>
    </location>
</feature>
<dbReference type="FunFam" id="2.60.300.12:FF:000001">
    <property type="entry name" value="Iron-binding protein IscA"/>
    <property type="match status" value="1"/>
</dbReference>
<evidence type="ECO:0000256" key="1">
    <source>
        <dbReference type="ARBA" id="ARBA00006718"/>
    </source>
</evidence>
<proteinExistence type="inferred from homology"/>
<dbReference type="GO" id="GO:0016226">
    <property type="term" value="P:iron-sulfur cluster assembly"/>
    <property type="evidence" value="ECO:0007669"/>
    <property type="project" value="InterPro"/>
</dbReference>
<dbReference type="SUPFAM" id="SSF89360">
    <property type="entry name" value="HesB-like domain"/>
    <property type="match status" value="1"/>
</dbReference>
<comment type="function">
    <text evidence="2">Involved in the assembly of mitochondrial and cytoplasmic iron-sulfur proteins. Probably involved in the binding of an intermediate of Fe/S cluster assembly.</text>
</comment>
<evidence type="ECO:0000256" key="4">
    <source>
        <dbReference type="SAM" id="MobiDB-lite"/>
    </source>
</evidence>
<dbReference type="KEGG" id="bnn:FOA43_001516"/>
<sequence length="219" mass="24857">MFTLSLSVCQHNSKSILTSGLIHTQRSLPLSRFYSSQGVRHLFTQQQEIKSGPEAAVEEAESGVTKKWSKHVMPSQSILKEQVKQEEEEEANREASHRTRRKKRRRRELKPLKAVLTLTPNALLHLRKLMDQPVPKLIRVSVNNRGCSGLTYNLEYVTKPEKFDEEVIQDGVKILVDSKALFSIIGSEMDWVDNKLASKFVFKNPNSKGTCGCGESFMV</sequence>
<dbReference type="Gene3D" id="2.60.300.12">
    <property type="entry name" value="HesB-like domain"/>
    <property type="match status" value="1"/>
</dbReference>
<dbReference type="EMBL" id="CP064812">
    <property type="protein sequence ID" value="QPG74192.1"/>
    <property type="molecule type" value="Genomic_DNA"/>
</dbReference>
<dbReference type="InterPro" id="IPR035903">
    <property type="entry name" value="HesB-like_dom_sf"/>
</dbReference>
<dbReference type="PANTHER" id="PTHR10072">
    <property type="entry name" value="IRON-SULFUR CLUSTER ASSEMBLY PROTEIN"/>
    <property type="match status" value="1"/>
</dbReference>
<dbReference type="PANTHER" id="PTHR10072:SF41">
    <property type="entry name" value="IRON-SULFUR CLUSTER ASSEMBLY 1 HOMOLOG, MITOCHONDRIAL"/>
    <property type="match status" value="1"/>
</dbReference>
<dbReference type="PROSITE" id="PS01152">
    <property type="entry name" value="HESB"/>
    <property type="match status" value="1"/>
</dbReference>
<name>A0A875S278_EENNA</name>
<gene>
    <name evidence="6" type="ORF">FOA43_001516</name>
</gene>
<reference evidence="6" key="1">
    <citation type="submission" date="2020-10" db="EMBL/GenBank/DDBJ databases">
        <authorList>
            <person name="Roach M.J.R."/>
        </authorList>
    </citation>
    <scope>NUCLEOTIDE SEQUENCE</scope>
    <source>
        <strain evidence="6">CBS 1945</strain>
    </source>
</reference>
<evidence type="ECO:0000313" key="6">
    <source>
        <dbReference type="EMBL" id="QPG74192.1"/>
    </source>
</evidence>
<feature type="domain" description="Core" evidence="5">
    <location>
        <begin position="116"/>
        <end position="215"/>
    </location>
</feature>
<accession>A0A875S278</accession>
<dbReference type="Proteomes" id="UP000662931">
    <property type="component" value="Chromosome 1"/>
</dbReference>
<dbReference type="GO" id="GO:0051537">
    <property type="term" value="F:2 iron, 2 sulfur cluster binding"/>
    <property type="evidence" value="ECO:0007669"/>
    <property type="project" value="TreeGrafter"/>
</dbReference>